<dbReference type="Pfam" id="PF26215">
    <property type="entry name" value="HTH_animal"/>
    <property type="match status" value="1"/>
</dbReference>
<sequence>MIWPYGEDSLIFFFGKHQFVSPQTIKFTADSSKVSVHFLDTTVTIESGSLKTDLFNKPPDKHNYLLPSSCYPPFCTRNIPYSQSLRIKRICSSETDFKIHTNELSSHLRIRQYHQGSIENAIKKARDTLRSETLTHKTRQSNSNRVPLVTEYHPGLPPLAKVIRKHLHKLGSPKVYLSRCPRYCLFASP</sequence>
<reference evidence="2" key="1">
    <citation type="submission" date="2021-10" db="EMBL/GenBank/DDBJ databases">
        <title>Tropical sea cucumber genome reveals ecological adaptation and Cuvierian tubules defense mechanism.</title>
        <authorList>
            <person name="Chen T."/>
        </authorList>
    </citation>
    <scope>NUCLEOTIDE SEQUENCE</scope>
    <source>
        <strain evidence="2">Nanhai2018</strain>
        <tissue evidence="2">Muscle</tissue>
    </source>
</reference>
<dbReference type="PANTHER" id="PTHR21301">
    <property type="entry name" value="REVERSE TRANSCRIPTASE"/>
    <property type="match status" value="1"/>
</dbReference>
<dbReference type="OrthoDB" id="10025388at2759"/>
<protein>
    <recommendedName>
        <fullName evidence="1">Helix-turn-helix domain-containing protein</fullName>
    </recommendedName>
</protein>
<organism evidence="2 3">
    <name type="scientific">Holothuria leucospilota</name>
    <name type="common">Black long sea cucumber</name>
    <name type="synonym">Mertensiothuria leucospilota</name>
    <dbReference type="NCBI Taxonomy" id="206669"/>
    <lineage>
        <taxon>Eukaryota</taxon>
        <taxon>Metazoa</taxon>
        <taxon>Echinodermata</taxon>
        <taxon>Eleutherozoa</taxon>
        <taxon>Echinozoa</taxon>
        <taxon>Holothuroidea</taxon>
        <taxon>Aspidochirotacea</taxon>
        <taxon>Aspidochirotida</taxon>
        <taxon>Holothuriidae</taxon>
        <taxon>Holothuria</taxon>
    </lineage>
</organism>
<evidence type="ECO:0000259" key="1">
    <source>
        <dbReference type="Pfam" id="PF26215"/>
    </source>
</evidence>
<accession>A0A9Q0Y9K2</accession>
<comment type="caution">
    <text evidence="2">The sequence shown here is derived from an EMBL/GenBank/DDBJ whole genome shotgun (WGS) entry which is preliminary data.</text>
</comment>
<name>A0A9Q0Y9K2_HOLLE</name>
<proteinExistence type="predicted"/>
<dbReference type="PANTHER" id="PTHR21301:SF10">
    <property type="entry name" value="REVERSE TRANSCRIPTASE DOMAIN-CONTAINING PROTEIN"/>
    <property type="match status" value="1"/>
</dbReference>
<gene>
    <name evidence="2" type="ORF">HOLleu_43428</name>
</gene>
<evidence type="ECO:0000313" key="3">
    <source>
        <dbReference type="Proteomes" id="UP001152320"/>
    </source>
</evidence>
<keyword evidence="3" id="KW-1185">Reference proteome</keyword>
<feature type="domain" description="Helix-turn-helix" evidence="1">
    <location>
        <begin position="64"/>
        <end position="123"/>
    </location>
</feature>
<dbReference type="InterPro" id="IPR058912">
    <property type="entry name" value="HTH_animal"/>
</dbReference>
<dbReference type="AlphaFoldDB" id="A0A9Q0Y9K2"/>
<dbReference type="EMBL" id="JAIZAY010000304">
    <property type="protein sequence ID" value="KAJ8018533.1"/>
    <property type="molecule type" value="Genomic_DNA"/>
</dbReference>
<dbReference type="Proteomes" id="UP001152320">
    <property type="component" value="Unassembled WGS sequence"/>
</dbReference>
<evidence type="ECO:0000313" key="2">
    <source>
        <dbReference type="EMBL" id="KAJ8018533.1"/>
    </source>
</evidence>